<feature type="domain" description="Nop" evidence="7">
    <location>
        <begin position="586"/>
        <end position="705"/>
    </location>
</feature>
<dbReference type="Pfam" id="PF01798">
    <property type="entry name" value="Nop"/>
    <property type="match status" value="1"/>
</dbReference>
<sequence length="822" mass="92724">MKWQQFERSMVRFAGLQGASVRLLDGTEIPLIGLGTYGLWDQKDVDVAIDAALSSGYRLFDTANYYRNEKELGNAFKKLLPKHNLKREDIFIVTKANIRSPNVEDNAMAMVEHSIQALQTNYIDLLLVHYPKDWGTSDKNAKNPEHRMRIYRVFEQYKDNGSLRSIGVSNYESRHIDELWDTVKHRPTVNQCEFHPHLTRPNLSAYCKQKNIFFQAHTPLGANSSSLYKDPLIVSTAKKHKATIPQILLAFSYQQGVGIIPKSKNPERISSNVDFLNVNLSQEEVTQLNALNKEKRYSDCDGKRLANRLLFETSAGYALFRLADESVLQRVDDIWNEFASGENKTLQLVSFKKYKTIAEAVASATALSDGKLDKTLKRYLKKSITDPMEKLAVDDTQIGKLIKNAMDIKCLHNSAISELMRSIRANVGEFLGDETTQELNAMRLGVAHSIGRYKVKFNPEKIDTMIVQAVSLLDDLDKELNNYVMRCREWYGWHFPELGKLLTDAQAYAKCVKAIGMKQNALAADLSAILPEELAERVRQEAEISMGTDISELDLVHIVELCDQIIELAQYRAQLHEYLKNRMNALAPNLTVLLGELIGARLVSKAGSLMALAKCPASTVQILGAEKALFRALKTKKDTPKYGIIYHAQLVTQSGQKSKGKIARKLAAKVSLSTRVDALCDESLGNQHGIDARAYIEQAIKEADSRGGAKKQRFSGVKQAPKGAYTFKKEVHHYDAKYDMTIKKETEQTEEQQEHQQPEKAKKAVKRPREEEEEGEEAVQQQQREKGQKKKAKKSGGMEEPIGEEGEEEEQQSPTKKKKSKG</sequence>
<dbReference type="InterPro" id="IPR045056">
    <property type="entry name" value="Nop56/Nop58"/>
</dbReference>
<dbReference type="GO" id="GO:0042254">
    <property type="term" value="P:ribosome biogenesis"/>
    <property type="evidence" value="ECO:0007669"/>
    <property type="project" value="UniProtKB-KW"/>
</dbReference>
<dbReference type="InterPro" id="IPR042239">
    <property type="entry name" value="Nop_C"/>
</dbReference>
<name>A0A914H557_GLORO</name>
<dbReference type="PROSITE" id="PS00798">
    <property type="entry name" value="ALDOKETO_REDUCTASE_1"/>
    <property type="match status" value="1"/>
</dbReference>
<dbReference type="InterPro" id="IPR012974">
    <property type="entry name" value="NOP58/56_N"/>
</dbReference>
<dbReference type="PROSITE" id="PS00063">
    <property type="entry name" value="ALDOKETO_REDUCTASE_3"/>
    <property type="match status" value="1"/>
</dbReference>
<keyword evidence="4" id="KW-0560">Oxidoreductase</keyword>
<dbReference type="Gene3D" id="3.20.20.100">
    <property type="entry name" value="NADP-dependent oxidoreductase domain"/>
    <property type="match status" value="1"/>
</dbReference>
<dbReference type="InterPro" id="IPR036070">
    <property type="entry name" value="Nop_dom_sf"/>
</dbReference>
<evidence type="ECO:0000259" key="7">
    <source>
        <dbReference type="PROSITE" id="PS51358"/>
    </source>
</evidence>
<evidence type="ECO:0000256" key="5">
    <source>
        <dbReference type="ARBA" id="ARBA00023242"/>
    </source>
</evidence>
<dbReference type="InterPro" id="IPR018170">
    <property type="entry name" value="Aldo/ket_reductase_CS"/>
</dbReference>
<dbReference type="Gene3D" id="1.10.287.4070">
    <property type="match status" value="1"/>
</dbReference>
<dbReference type="PRINTS" id="PR00069">
    <property type="entry name" value="ALDKETRDTASE"/>
</dbReference>
<keyword evidence="8" id="KW-1185">Reference proteome</keyword>
<dbReference type="InterPro" id="IPR002687">
    <property type="entry name" value="Nop_dom"/>
</dbReference>
<evidence type="ECO:0000256" key="3">
    <source>
        <dbReference type="ARBA" id="ARBA00022517"/>
    </source>
</evidence>
<dbReference type="SUPFAM" id="SSF51430">
    <property type="entry name" value="NAD(P)-linked oxidoreductase"/>
    <property type="match status" value="1"/>
</dbReference>
<evidence type="ECO:0000256" key="4">
    <source>
        <dbReference type="ARBA" id="ARBA00023002"/>
    </source>
</evidence>
<dbReference type="SUPFAM" id="SSF89124">
    <property type="entry name" value="Nop domain"/>
    <property type="match status" value="1"/>
</dbReference>
<protein>
    <submittedName>
        <fullName evidence="9">Nop domain-containing protein</fullName>
    </submittedName>
</protein>
<keyword evidence="3" id="KW-0690">Ribosome biogenesis</keyword>
<comment type="similarity">
    <text evidence="2">Belongs to the NOP5/NOP56 family.</text>
</comment>
<dbReference type="AlphaFoldDB" id="A0A914H557"/>
<dbReference type="InterPro" id="IPR012976">
    <property type="entry name" value="NOSIC"/>
</dbReference>
<evidence type="ECO:0000313" key="8">
    <source>
        <dbReference type="Proteomes" id="UP000887572"/>
    </source>
</evidence>
<dbReference type="SMART" id="SM00931">
    <property type="entry name" value="NOSIC"/>
    <property type="match status" value="1"/>
</dbReference>
<dbReference type="GO" id="GO:0031428">
    <property type="term" value="C:box C/D methylation guide snoRNP complex"/>
    <property type="evidence" value="ECO:0007669"/>
    <property type="project" value="InterPro"/>
</dbReference>
<dbReference type="GO" id="GO:0030515">
    <property type="term" value="F:snoRNA binding"/>
    <property type="evidence" value="ECO:0007669"/>
    <property type="project" value="InterPro"/>
</dbReference>
<dbReference type="PANTHER" id="PTHR10894:SF1">
    <property type="entry name" value="NUCLEOLAR PROTEIN 58"/>
    <property type="match status" value="1"/>
</dbReference>
<dbReference type="FunFam" id="1.10.287.4070:FF:000001">
    <property type="entry name" value="Probable Nucleolar protein 58"/>
    <property type="match status" value="1"/>
</dbReference>
<dbReference type="Gene3D" id="1.10.246.90">
    <property type="entry name" value="Nop domain"/>
    <property type="match status" value="1"/>
</dbReference>
<dbReference type="FunFam" id="1.10.246.90:FF:000005">
    <property type="entry name" value="Nucleolar protein 5, putative"/>
    <property type="match status" value="1"/>
</dbReference>
<feature type="compositionally biased region" description="Acidic residues" evidence="6">
    <location>
        <begin position="801"/>
        <end position="811"/>
    </location>
</feature>
<evidence type="ECO:0000256" key="6">
    <source>
        <dbReference type="SAM" id="MobiDB-lite"/>
    </source>
</evidence>
<dbReference type="FunFam" id="3.20.20.100:FF:000002">
    <property type="entry name" value="2,5-diketo-D-gluconic acid reductase A"/>
    <property type="match status" value="1"/>
</dbReference>
<dbReference type="GO" id="GO:0016616">
    <property type="term" value="F:oxidoreductase activity, acting on the CH-OH group of donors, NAD or NADP as acceptor"/>
    <property type="evidence" value="ECO:0007669"/>
    <property type="project" value="UniProtKB-ARBA"/>
</dbReference>
<dbReference type="InterPro" id="IPR023210">
    <property type="entry name" value="NADP_OxRdtase_dom"/>
</dbReference>
<dbReference type="InterPro" id="IPR020471">
    <property type="entry name" value="AKR"/>
</dbReference>
<comment type="subcellular location">
    <subcellularLocation>
        <location evidence="1">Nucleus</location>
        <location evidence="1">Nucleolus</location>
    </subcellularLocation>
</comment>
<feature type="region of interest" description="Disordered" evidence="6">
    <location>
        <begin position="745"/>
        <end position="822"/>
    </location>
</feature>
<keyword evidence="5" id="KW-0539">Nucleus</keyword>
<dbReference type="Pfam" id="PF08156">
    <property type="entry name" value="NOP5NT"/>
    <property type="match status" value="1"/>
</dbReference>
<dbReference type="PANTHER" id="PTHR10894">
    <property type="entry name" value="NUCLEOLAR PROTEIN 5 NUCLEOLAR PROTEIN NOP5 NOP58"/>
    <property type="match status" value="1"/>
</dbReference>
<dbReference type="InterPro" id="IPR036812">
    <property type="entry name" value="NAD(P)_OxRdtase_dom_sf"/>
</dbReference>
<evidence type="ECO:0000313" key="9">
    <source>
        <dbReference type="WBParaSite" id="Gr19_v10_g13333.t1"/>
    </source>
</evidence>
<evidence type="ECO:0000256" key="2">
    <source>
        <dbReference type="ARBA" id="ARBA00009211"/>
    </source>
</evidence>
<evidence type="ECO:0000256" key="1">
    <source>
        <dbReference type="ARBA" id="ARBA00004604"/>
    </source>
</evidence>
<feature type="compositionally biased region" description="Basic and acidic residues" evidence="6">
    <location>
        <begin position="745"/>
        <end position="770"/>
    </location>
</feature>
<organism evidence="8 9">
    <name type="scientific">Globodera rostochiensis</name>
    <name type="common">Golden nematode worm</name>
    <name type="synonym">Heterodera rostochiensis</name>
    <dbReference type="NCBI Taxonomy" id="31243"/>
    <lineage>
        <taxon>Eukaryota</taxon>
        <taxon>Metazoa</taxon>
        <taxon>Ecdysozoa</taxon>
        <taxon>Nematoda</taxon>
        <taxon>Chromadorea</taxon>
        <taxon>Rhabditida</taxon>
        <taxon>Tylenchina</taxon>
        <taxon>Tylenchomorpha</taxon>
        <taxon>Tylenchoidea</taxon>
        <taxon>Heteroderidae</taxon>
        <taxon>Heteroderinae</taxon>
        <taxon>Globodera</taxon>
    </lineage>
</organism>
<dbReference type="Pfam" id="PF00248">
    <property type="entry name" value="Aldo_ket_red"/>
    <property type="match status" value="1"/>
</dbReference>
<dbReference type="PROSITE" id="PS51358">
    <property type="entry name" value="NOP"/>
    <property type="match status" value="1"/>
</dbReference>
<dbReference type="WBParaSite" id="Gr19_v10_g13333.t1">
    <property type="protein sequence ID" value="Gr19_v10_g13333.t1"/>
    <property type="gene ID" value="Gr19_v10_g13333"/>
</dbReference>
<proteinExistence type="inferred from homology"/>
<dbReference type="GO" id="GO:0032040">
    <property type="term" value="C:small-subunit processome"/>
    <property type="evidence" value="ECO:0007669"/>
    <property type="project" value="InterPro"/>
</dbReference>
<dbReference type="Proteomes" id="UP000887572">
    <property type="component" value="Unplaced"/>
</dbReference>
<accession>A0A914H557</accession>
<reference evidence="9" key="1">
    <citation type="submission" date="2022-11" db="UniProtKB">
        <authorList>
            <consortium name="WormBaseParasite"/>
        </authorList>
    </citation>
    <scope>IDENTIFICATION</scope>
</reference>